<feature type="region of interest" description="Disordered" evidence="1">
    <location>
        <begin position="590"/>
        <end position="610"/>
    </location>
</feature>
<feature type="compositionally biased region" description="Polar residues" evidence="1">
    <location>
        <begin position="322"/>
        <end position="375"/>
    </location>
</feature>
<name>M7U665_BOTF1</name>
<feature type="compositionally biased region" description="Acidic residues" evidence="1">
    <location>
        <begin position="644"/>
        <end position="655"/>
    </location>
</feature>
<feature type="region of interest" description="Disordered" evidence="1">
    <location>
        <begin position="15"/>
        <end position="49"/>
    </location>
</feature>
<feature type="region of interest" description="Disordered" evidence="1">
    <location>
        <begin position="83"/>
        <end position="165"/>
    </location>
</feature>
<feature type="region of interest" description="Disordered" evidence="1">
    <location>
        <begin position="644"/>
        <end position="683"/>
    </location>
</feature>
<feature type="compositionally biased region" description="Polar residues" evidence="1">
    <location>
        <begin position="179"/>
        <end position="189"/>
    </location>
</feature>
<gene>
    <name evidence="2" type="ORF">BcDW1_29</name>
</gene>
<feature type="compositionally biased region" description="Low complexity" evidence="1">
    <location>
        <begin position="213"/>
        <end position="226"/>
    </location>
</feature>
<evidence type="ECO:0000313" key="3">
    <source>
        <dbReference type="Proteomes" id="UP000012045"/>
    </source>
</evidence>
<dbReference type="EMBL" id="KB707673">
    <property type="protein sequence ID" value="EMR91331.1"/>
    <property type="molecule type" value="Genomic_DNA"/>
</dbReference>
<dbReference type="AlphaFoldDB" id="M7U665"/>
<feature type="compositionally biased region" description="Polar residues" evidence="1">
    <location>
        <begin position="274"/>
        <end position="297"/>
    </location>
</feature>
<proteinExistence type="predicted"/>
<reference evidence="3" key="1">
    <citation type="journal article" date="2013" name="Genome Announc.">
        <title>Draft genome sequence of Botrytis cinerea BcDW1, inoculum for noble rot of grape berries.</title>
        <authorList>
            <person name="Blanco-Ulate B."/>
            <person name="Allen G."/>
            <person name="Powell A.L."/>
            <person name="Cantu D."/>
        </authorList>
    </citation>
    <scope>NUCLEOTIDE SEQUENCE [LARGE SCALE GENOMIC DNA]</scope>
    <source>
        <strain evidence="3">BcDW1</strain>
    </source>
</reference>
<dbReference type="Proteomes" id="UP000012045">
    <property type="component" value="Unassembled WGS sequence"/>
</dbReference>
<feature type="region of interest" description="Disordered" evidence="1">
    <location>
        <begin position="268"/>
        <end position="377"/>
    </location>
</feature>
<evidence type="ECO:0000256" key="1">
    <source>
        <dbReference type="SAM" id="MobiDB-lite"/>
    </source>
</evidence>
<organism evidence="2 3">
    <name type="scientific">Botryotinia fuckeliana (strain BcDW1)</name>
    <name type="common">Noble rot fungus</name>
    <name type="synonym">Botrytis cinerea</name>
    <dbReference type="NCBI Taxonomy" id="1290391"/>
    <lineage>
        <taxon>Eukaryota</taxon>
        <taxon>Fungi</taxon>
        <taxon>Dikarya</taxon>
        <taxon>Ascomycota</taxon>
        <taxon>Pezizomycotina</taxon>
        <taxon>Leotiomycetes</taxon>
        <taxon>Helotiales</taxon>
        <taxon>Sclerotiniaceae</taxon>
        <taxon>Botrytis</taxon>
    </lineage>
</organism>
<feature type="compositionally biased region" description="Polar residues" evidence="1">
    <location>
        <begin position="27"/>
        <end position="49"/>
    </location>
</feature>
<protein>
    <submittedName>
        <fullName evidence="2">Uncharacterized protein</fullName>
    </submittedName>
</protein>
<feature type="compositionally biased region" description="Polar residues" evidence="1">
    <location>
        <begin position="134"/>
        <end position="162"/>
    </location>
</feature>
<accession>M7U665</accession>
<feature type="region of interest" description="Disordered" evidence="1">
    <location>
        <begin position="179"/>
        <end position="226"/>
    </location>
</feature>
<feature type="compositionally biased region" description="Low complexity" evidence="1">
    <location>
        <begin position="114"/>
        <end position="127"/>
    </location>
</feature>
<evidence type="ECO:0000313" key="2">
    <source>
        <dbReference type="EMBL" id="EMR91331.1"/>
    </source>
</evidence>
<sequence>MESTSEMGVVQNDFGRIGGNYAPENSHVPSQNNLIGLTPPSFEQYNDQDSLGFQDDYSLWGSFSMEENNLQDNSLGDYSVWNETGNLDDLYNSGPRCPDDYVEPPVPKRRKFNSDSTTKSPSSESVTEGVASPITESLSVFSQQAMPTVKTTESTSTSNPPKATSEVFQRAIGQESLLSQVPPSGLQDSSNKDDPATSSNGQDTDIQKVPVTNSAHPSSNHSNHFSQSFTSISATAPEVVQSPSATHIMSIPESHQIVQQQPCEVPGVPLGPTFIQSPQRSQMRVASNSYDHQVSPNQPRPQRRPFAAFPPQNLGFTPFRRSFNQQATSGPQDSIQAPRQPTEQATSLFLPSRPTSSGTTAQNSSPQSLDRSSIPPQLREVMEKFENKVRMDSDLRKAFNIVFPSRSIEVEELKQKIINERQQASLRESALKNMLTELQDNATAQEALQTRAMGLLTQLRANPQHDRSWVCRNFNKEHGLPCNNIQKEFYLTKKVWKRRERCSKCKAKVHELNRQYLNDDTAVASWNFEQLGPFGPAFPAPPEFQRPGPMVHTANMANKTEKAPIVGANSGRRQSLPALPVDNKDLQQNAESRWASLPPPTKKTRDHTPLNYSKATQNALRAALGTQPKAWMQPPKHIETIVLDDESDQDEEIDQLQESSEGKPAVEGETGLENNMDDGFDAEFDAEFEAELEADLTTAFETELA</sequence>
<dbReference type="OrthoDB" id="3522165at2759"/>
<dbReference type="HOGENOM" id="CLU_411021_0_0_1"/>